<keyword evidence="1" id="KW-0479">Metal-binding</keyword>
<organism evidence="3 4">
    <name type="scientific">SAR86 cluster bacterium</name>
    <dbReference type="NCBI Taxonomy" id="2030880"/>
    <lineage>
        <taxon>Bacteria</taxon>
        <taxon>Pseudomonadati</taxon>
        <taxon>Pseudomonadota</taxon>
        <taxon>Gammaproteobacteria</taxon>
        <taxon>SAR86 cluster</taxon>
    </lineage>
</organism>
<keyword evidence="3" id="KW-0223">Dioxygenase</keyword>
<dbReference type="PROSITE" id="PS00877">
    <property type="entry name" value="IDO_2"/>
    <property type="match status" value="1"/>
</dbReference>
<dbReference type="InterPro" id="IPR000898">
    <property type="entry name" value="Indolamine_dOase"/>
</dbReference>
<dbReference type="GO" id="GO:0019441">
    <property type="term" value="P:L-tryptophan catabolic process to kynurenine"/>
    <property type="evidence" value="ECO:0007669"/>
    <property type="project" value="InterPro"/>
</dbReference>
<dbReference type="GO" id="GO:0046872">
    <property type="term" value="F:metal ion binding"/>
    <property type="evidence" value="ECO:0007669"/>
    <property type="project" value="UniProtKB-KW"/>
</dbReference>
<proteinExistence type="predicted"/>
<dbReference type="GO" id="GO:0020037">
    <property type="term" value="F:heme binding"/>
    <property type="evidence" value="ECO:0007669"/>
    <property type="project" value="InterPro"/>
</dbReference>
<dbReference type="PANTHER" id="PTHR28657:SF5">
    <property type="entry name" value="INDOLEAMINE 2,3-DIOXYGENASE"/>
    <property type="match status" value="1"/>
</dbReference>
<dbReference type="Pfam" id="PF01231">
    <property type="entry name" value="IDO"/>
    <property type="match status" value="1"/>
</dbReference>
<evidence type="ECO:0000313" key="3">
    <source>
        <dbReference type="EMBL" id="RCL38108.1"/>
    </source>
</evidence>
<dbReference type="Proteomes" id="UP000252147">
    <property type="component" value="Unassembled WGS sequence"/>
</dbReference>
<dbReference type="EMBL" id="QOPD01000005">
    <property type="protein sequence ID" value="RCL38108.1"/>
    <property type="molecule type" value="Genomic_DNA"/>
</dbReference>
<dbReference type="InterPro" id="IPR037217">
    <property type="entry name" value="Trp/Indoleamine_2_3_dOase-like"/>
</dbReference>
<dbReference type="GO" id="GO:0051213">
    <property type="term" value="F:dioxygenase activity"/>
    <property type="evidence" value="ECO:0007669"/>
    <property type="project" value="UniProtKB-KW"/>
</dbReference>
<name>A0A368BLB3_9GAMM</name>
<reference evidence="3 4" key="1">
    <citation type="journal article" date="2018" name="Microbiome">
        <title>Fine metagenomic profile of the Mediterranean stratified and mixed water columns revealed by assembly and recruitment.</title>
        <authorList>
            <person name="Haro-Moreno J.M."/>
            <person name="Lopez-Perez M."/>
            <person name="De La Torre J.R."/>
            <person name="Picazo A."/>
            <person name="Camacho A."/>
            <person name="Rodriguez-Valera F."/>
        </authorList>
    </citation>
    <scope>NUCLEOTIDE SEQUENCE [LARGE SCALE GENOMIC DNA]</scope>
    <source>
        <strain evidence="3">MED-G83</strain>
    </source>
</reference>
<gene>
    <name evidence="3" type="ORF">DBW97_03495</name>
</gene>
<dbReference type="SUPFAM" id="SSF140959">
    <property type="entry name" value="Indolic compounds 2,3-dioxygenase-like"/>
    <property type="match status" value="1"/>
</dbReference>
<dbReference type="PANTHER" id="PTHR28657">
    <property type="entry name" value="INDOLEAMINE 2,3-DIOXYGENASE"/>
    <property type="match status" value="1"/>
</dbReference>
<evidence type="ECO:0000256" key="1">
    <source>
        <dbReference type="ARBA" id="ARBA00022723"/>
    </source>
</evidence>
<evidence type="ECO:0000313" key="4">
    <source>
        <dbReference type="Proteomes" id="UP000252147"/>
    </source>
</evidence>
<keyword evidence="3" id="KW-0560">Oxidoreductase</keyword>
<dbReference type="AlphaFoldDB" id="A0A368BLB3"/>
<comment type="caution">
    <text evidence="3">The sequence shown here is derived from an EMBL/GenBank/DDBJ whole genome shotgun (WGS) entry which is preliminary data.</text>
</comment>
<protein>
    <submittedName>
        <fullName evidence="3">Tryptophan 2,3-dioxygenase</fullName>
    </submittedName>
</protein>
<keyword evidence="2" id="KW-0408">Iron</keyword>
<sequence length="385" mass="44288">MVKLKKYITKRGFLPEATPLRVVQNKTTSTDIISNVAAELPKLLLTNQIRPTIDKIKTLDLHLDDHSLGEQELLFAQLSFIAHAYVWGDLKPVQNLPHNISTPWVKLSEKFKRPPILSYASYCLHNWNKINESEDISLDNVALINNFLGGIDEDWFVTIHVCIEDAASPAISSVAKIVDDELWNDETLLAEELQKIKKSMVKVNEIFRLMPEKCDPYIYYHRVRPYIFGWKNNPDLPEGLIYDGFFQDKPQLFRGETGAQSSIIPSLDALFNVRHEKDELRDYLDEMKIYMPNNHRNFIRTVEEESKVVDAALTSSKINSLINECLEEMASFRTQHLQYAADYIHQQNVKNTLFGTGGSTVRGTGGTPFMKYLKKHRDETKKSKR</sequence>
<evidence type="ECO:0000256" key="2">
    <source>
        <dbReference type="ARBA" id="ARBA00023004"/>
    </source>
</evidence>
<accession>A0A368BLB3</accession>
<dbReference type="Gene3D" id="1.20.58.480">
    <property type="match status" value="1"/>
</dbReference>